<evidence type="ECO:0000256" key="2">
    <source>
        <dbReference type="ARBA" id="ARBA00022980"/>
    </source>
</evidence>
<evidence type="ECO:0000313" key="6">
    <source>
        <dbReference type="EMBL" id="ANV79023.1"/>
    </source>
</evidence>
<dbReference type="GO" id="GO:0005840">
    <property type="term" value="C:ribosome"/>
    <property type="evidence" value="ECO:0007669"/>
    <property type="project" value="UniProtKB-KW"/>
</dbReference>
<organism evidence="6">
    <name type="scientific">uncultured Poseidoniia archaeon</name>
    <dbReference type="NCBI Taxonomy" id="1697135"/>
    <lineage>
        <taxon>Archaea</taxon>
        <taxon>Methanobacteriati</taxon>
        <taxon>Thermoplasmatota</taxon>
        <taxon>Candidatus Poseidoniia</taxon>
        <taxon>environmental samples</taxon>
    </lineage>
</organism>
<dbReference type="NCBIfam" id="TIGR03685">
    <property type="entry name" value="ribo_P1_arch"/>
    <property type="match status" value="1"/>
</dbReference>
<evidence type="ECO:0000256" key="4">
    <source>
        <dbReference type="HAMAP-Rule" id="MF_01478"/>
    </source>
</evidence>
<reference evidence="6" key="2">
    <citation type="journal article" date="2015" name="ISME J.">
        <title>A new class of marine Euryarchaeota group II from the Mediterranean deep chlorophyll maximum.</title>
        <authorList>
            <person name="Martin-Cuadrado A.B."/>
            <person name="Garcia-Heredia I."/>
            <person name="Molto A.G."/>
            <person name="Lopez-Ubeda R."/>
            <person name="Kimes N."/>
            <person name="Lopez-Garcia P."/>
            <person name="Moreira D."/>
            <person name="Rodriguez-Valera F."/>
        </authorList>
    </citation>
    <scope>NUCLEOTIDE SEQUENCE</scope>
</reference>
<comment type="function">
    <text evidence="4">Forms part of the ribosomal stalk, playing a central role in the interaction of the ribosome with GTP-bound translation factors.</text>
</comment>
<reference evidence="6" key="1">
    <citation type="submission" date="2014-11" db="EMBL/GenBank/DDBJ databases">
        <authorList>
            <person name="Zhu J."/>
            <person name="Qi W."/>
            <person name="Song R."/>
        </authorList>
    </citation>
    <scope>NUCLEOTIDE SEQUENCE</scope>
</reference>
<accession>A0A1B1T9T7</accession>
<feature type="compositionally biased region" description="Acidic residues" evidence="5">
    <location>
        <begin position="82"/>
        <end position="92"/>
    </location>
</feature>
<evidence type="ECO:0000256" key="3">
    <source>
        <dbReference type="ARBA" id="ARBA00023274"/>
    </source>
</evidence>
<evidence type="ECO:0000256" key="1">
    <source>
        <dbReference type="ARBA" id="ARBA00005436"/>
    </source>
</evidence>
<feature type="compositionally biased region" description="Gly residues" evidence="5">
    <location>
        <begin position="93"/>
        <end position="102"/>
    </location>
</feature>
<dbReference type="EMBL" id="KP211811">
    <property type="protein sequence ID" value="ANV79023.1"/>
    <property type="molecule type" value="Genomic_DNA"/>
</dbReference>
<proteinExistence type="inferred from homology"/>
<comment type="similarity">
    <text evidence="1 4">Belongs to the eukaryotic ribosomal protein P1/P2 family.</text>
</comment>
<protein>
    <recommendedName>
        <fullName evidence="4">Large ribosomal subunit protein P1</fullName>
    </recommendedName>
</protein>
<sequence>MEYVYAAMLLHSAEKEIDDKAVTAVLTAAGVDVDGARVKALVSSLGSVDIGEAMATAVAAPVAAAPAAAGGSSAEAAPAEAVVEEEEEDDGAGFEGLGSLFG</sequence>
<dbReference type="Pfam" id="PF00428">
    <property type="entry name" value="Ribosomal_60s"/>
    <property type="match status" value="1"/>
</dbReference>
<dbReference type="FunFam" id="1.10.10.1410:FF:000002">
    <property type="entry name" value="60S acidic ribosomal protein P2"/>
    <property type="match status" value="1"/>
</dbReference>
<dbReference type="GO" id="GO:0003735">
    <property type="term" value="F:structural constituent of ribosome"/>
    <property type="evidence" value="ECO:0007669"/>
    <property type="project" value="InterPro"/>
</dbReference>
<dbReference type="GO" id="GO:0006414">
    <property type="term" value="P:translational elongation"/>
    <property type="evidence" value="ECO:0007669"/>
    <property type="project" value="InterPro"/>
</dbReference>
<dbReference type="AlphaFoldDB" id="A0A1B1T9T7"/>
<name>A0A1B1T9T7_9ARCH</name>
<dbReference type="InterPro" id="IPR022295">
    <property type="entry name" value="Ribosomal_P1_arc"/>
</dbReference>
<gene>
    <name evidence="4" type="primary">rpl12</name>
</gene>
<keyword evidence="2 4" id="KW-0689">Ribosomal protein</keyword>
<dbReference type="InterPro" id="IPR038716">
    <property type="entry name" value="P1/P2_N_sf"/>
</dbReference>
<dbReference type="GO" id="GO:1990904">
    <property type="term" value="C:ribonucleoprotein complex"/>
    <property type="evidence" value="ECO:0007669"/>
    <property type="project" value="UniProtKB-KW"/>
</dbReference>
<keyword evidence="3 4" id="KW-0687">Ribonucleoprotein</keyword>
<dbReference type="HAMAP" id="MF_01478">
    <property type="entry name" value="Ribosomal_L12_arch"/>
    <property type="match status" value="1"/>
</dbReference>
<feature type="region of interest" description="Disordered" evidence="5">
    <location>
        <begin position="70"/>
        <end position="102"/>
    </location>
</feature>
<comment type="subunit">
    <text evidence="4">Part of the 50S ribosomal subunit. Homodimer, it forms part of the ribosomal stalk which helps the ribosome interact with GTP-bound translation factors. Forms a heptameric L10(L12)2(L12)2(L12)2 complex, where L10 forms an elongated spine to which the L12 dimers bind in a sequential fashion.</text>
</comment>
<feature type="compositionally biased region" description="Low complexity" evidence="5">
    <location>
        <begin position="70"/>
        <end position="81"/>
    </location>
</feature>
<evidence type="ECO:0000256" key="5">
    <source>
        <dbReference type="SAM" id="MobiDB-lite"/>
    </source>
</evidence>
<dbReference type="InterPro" id="IPR027534">
    <property type="entry name" value="Ribosomal_P1/P2"/>
</dbReference>
<dbReference type="Gene3D" id="1.10.10.1410">
    <property type="match status" value="1"/>
</dbReference>